<evidence type="ECO:0000256" key="2">
    <source>
        <dbReference type="ARBA" id="ARBA00022741"/>
    </source>
</evidence>
<dbReference type="CDD" id="cd18808">
    <property type="entry name" value="SF1_C_Upf1"/>
    <property type="match status" value="1"/>
</dbReference>
<comment type="similarity">
    <text evidence="1">Belongs to the DNA2/NAM7 helicase family.</text>
</comment>
<evidence type="ECO:0000256" key="4">
    <source>
        <dbReference type="ARBA" id="ARBA00022806"/>
    </source>
</evidence>
<dbReference type="OrthoDB" id="9757917at2"/>
<feature type="domain" description="DNA2/NAM7 helicase helicase" evidence="8">
    <location>
        <begin position="294"/>
        <end position="371"/>
    </location>
</feature>
<sequence length="1965" mass="215466">MTASRHVPQLLTRDAEAKLNRQLQAWKSALVAVDRRQRLVYFKHTKSASLQVQPSRLRELWEALGSVEVAVRGTAVLGEESERRPLPRDGRVVVEVTNKSEKDLPASLRRLDQVSQQTFADRGFWSLYLGIGFLSWVDADDKPADSPLLLLPVRLSRAGDASHWTLAATEDDVVLNPALGLVMEQLFGIALPPADIDSTDVEGYLRQVATAVAGDHRMQVTQRAVLTTFSFHKEAIYRDLQENGEAVLADPMVQVLALGPDAPSGQDYAFDTATYDDVDRVLPPEQMMSILDADSTQRRCIIAARDGKSFVMDGPPGTGKSQTIANVIAELMAVGKSVLFVSEKAAALDVVRNRLSAKRLDPFILELHSHAATRKQVAGQLHSALTTRTRVSTGFSSAQRSSLVADRTQLTEFAAAMNEQRELLGQSLFQVLGRTTQLAAYTGVSVPYREEWLDLREHELAEIRDRGVRLSRVWDPVTAGPDFLWRDLDIVPGSRVDVDDLHRRAHAAAAAGASLVDLVDAVDTEIGRSFPRSHDAVRRRISLLALAEQRPRHAPVEWLCLDGAALSEKRARLVARKQAVEEFTAAQAELEGTAGPRHGALESELVVQTEGLHDNGRFGWAVGDAVVASEVAQLVAWLTALPPRLVEIDQHARRLGVDLGFGADGPSLEVAHRLADLAALGTSAARPLNEWFNPHLHAALAESEAVLRTLVATVRERRASIDEVFTPAALELDLRALHRRFAESHTGFGRFSSQARADRRALKAVTVTGKANAEVRARLEEAAAWQQAERALSNGEQERAAGLGFYYRSVDTDFDRVSAALEVARRAVQIAGRDLDVPALANQLGADGQPNPLLSAIGIELRNSVAQLWGEVHQRFGQFTNHLTGLPLVNLATWAENLAKALEPVQQASDHVATIVGRDLPLAEVRSILVAAAGRDARSSAILEAFEADRNELGPAYDGLDTDWVDLGGSLAWAESVQALLGGKTEPLVARSLDSLTITSAELEARLRAWSEHRPALVEVFVPARRAELISELASDLAGATELLRDMADTALDQVPVFEQYTRQRAWFAVKLGMVVDEIVEQARPADQVAPLIERAVLLAWVDAIVRTDERLERHSPADRDALVEHFRGLDAQLVEKRFADVVDACNALRPASLHSPAAATIKREAMKKSRHKPIRQLIGETAGLLRHLKPCFMMSPLAVSQYLPSDMRFDVVIFDEASQVLPWDAINCIYRGSALIVAGDQRQLPPTNFFGSTDDDVAEDDESAPDSFGSVLDLAKAAGTIPSLGLDWHYRSQHESLITYSNHRVYEGRLHTFPGATFAADDLGIESFVVEGVYQRGTTRDNPVEAEAVVDRVLHHAVQNRNLSMGVITFSAAQEDAVLAALERRAATEPVLGRLLTRTDRLDGFFVKSLENVQGDERDITIFSVGYGPDADGKFTMNFGPLNKKSGWRRLNVAITRARRKVEVVSSFRASQITNDEFPAPDPDQGGIPHLKAYLDYAARGRTALAVGAVDGDAAPESPFEEDVLDVVRSMGYQATPQVGSAGYRIDLAVTHPERPGEYVLGIECDGAQYHSAKSARDRDRLRQQVLEGLGWRMHRIWGLTWVRDRNGSIRRLKAAIDAAVADEPIPTVPQPRVAAPVEVIEEEIDFDAPPAWAVPLPSAVGYGRTRSEYSGFAPGAAESRPALRAYIERVLRAEAPMHRDRLLELLRTDWDIGRAGALIQSNVDWVLSRVQVDGLRVIRDDRDFLSIAGRTAETVRVPADDDAVRKVGHVPPAELDLAVTSLVRDAGVMTDEAVLTAVRNLYRWRRAGADIQSAVSAAVLRVERAGVVLRRGSDLVVGDPARGQSGTWAPSAAPAPRREAAFAPPDPAEAFRSRIASGVDAAGSLLNDWYRERLDALGAVDFAKFIVGRAEPLRLLRRLDQEDMIEHSVEWAVVDPDFASLFSRREIAVARQRLMDLGYEEQP</sequence>
<dbReference type="InterPro" id="IPR049468">
    <property type="entry name" value="Restrct_endonuc-II-like_dom"/>
</dbReference>
<evidence type="ECO:0000259" key="9">
    <source>
        <dbReference type="Pfam" id="PF13087"/>
    </source>
</evidence>
<dbReference type="PANTHER" id="PTHR43788:SF8">
    <property type="entry name" value="DNA-BINDING PROTEIN SMUBP-2"/>
    <property type="match status" value="1"/>
</dbReference>
<organism evidence="11 12">
    <name type="scientific">Klenkia brasiliensis</name>
    <dbReference type="NCBI Taxonomy" id="333142"/>
    <lineage>
        <taxon>Bacteria</taxon>
        <taxon>Bacillati</taxon>
        <taxon>Actinomycetota</taxon>
        <taxon>Actinomycetes</taxon>
        <taxon>Geodermatophilales</taxon>
        <taxon>Geodermatophilaceae</taxon>
        <taxon>Klenkia</taxon>
    </lineage>
</organism>
<dbReference type="RefSeq" id="WP_091062874.1">
    <property type="nucleotide sequence ID" value="NZ_FNCF01000003.1"/>
</dbReference>
<dbReference type="InterPro" id="IPR021754">
    <property type="entry name" value="DUF3320"/>
</dbReference>
<protein>
    <submittedName>
        <fullName evidence="11">Uncharacterized protein</fullName>
    </submittedName>
</protein>
<dbReference type="SUPFAM" id="SSF52980">
    <property type="entry name" value="Restriction endonuclease-like"/>
    <property type="match status" value="1"/>
</dbReference>
<evidence type="ECO:0000256" key="1">
    <source>
        <dbReference type="ARBA" id="ARBA00007913"/>
    </source>
</evidence>
<keyword evidence="2" id="KW-0547">Nucleotide-binding</keyword>
<dbReference type="Pfam" id="PF11784">
    <property type="entry name" value="DUF3320"/>
    <property type="match status" value="1"/>
</dbReference>
<dbReference type="Pfam" id="PF18741">
    <property type="entry name" value="MTES_1575"/>
    <property type="match status" value="1"/>
</dbReference>
<dbReference type="InterPro" id="IPR050534">
    <property type="entry name" value="Coronavir_polyprotein_1ab"/>
</dbReference>
<evidence type="ECO:0000259" key="7">
    <source>
        <dbReference type="Pfam" id="PF11784"/>
    </source>
</evidence>
<dbReference type="SUPFAM" id="SSF52540">
    <property type="entry name" value="P-loop containing nucleoside triphosphate hydrolases"/>
    <property type="match status" value="2"/>
</dbReference>
<dbReference type="GO" id="GO:0005524">
    <property type="term" value="F:ATP binding"/>
    <property type="evidence" value="ECO:0007669"/>
    <property type="project" value="UniProtKB-KW"/>
</dbReference>
<evidence type="ECO:0000256" key="6">
    <source>
        <dbReference type="SAM" id="MobiDB-lite"/>
    </source>
</evidence>
<dbReference type="FunFam" id="3.40.960.10:FF:000002">
    <property type="entry name" value="DNA helicase related protein"/>
    <property type="match status" value="1"/>
</dbReference>
<keyword evidence="4" id="KW-0347">Helicase</keyword>
<dbReference type="InterPro" id="IPR041679">
    <property type="entry name" value="DNA2/NAM7-like_C"/>
</dbReference>
<dbReference type="Gene3D" id="3.40.960.10">
    <property type="entry name" value="VSR Endonuclease"/>
    <property type="match status" value="1"/>
</dbReference>
<keyword evidence="3" id="KW-0378">Hydrolase</keyword>
<accession>A0A1G7TKV1</accession>
<proteinExistence type="inferred from homology"/>
<feature type="region of interest" description="Disordered" evidence="6">
    <location>
        <begin position="1842"/>
        <end position="1863"/>
    </location>
</feature>
<dbReference type="InterPro" id="IPR027417">
    <property type="entry name" value="P-loop_NTPase"/>
</dbReference>
<dbReference type="GO" id="GO:0043139">
    <property type="term" value="F:5'-3' DNA helicase activity"/>
    <property type="evidence" value="ECO:0007669"/>
    <property type="project" value="TreeGrafter"/>
</dbReference>
<dbReference type="GO" id="GO:0016787">
    <property type="term" value="F:hydrolase activity"/>
    <property type="evidence" value="ECO:0007669"/>
    <property type="project" value="UniProtKB-KW"/>
</dbReference>
<keyword evidence="12" id="KW-1185">Reference proteome</keyword>
<evidence type="ECO:0000259" key="10">
    <source>
        <dbReference type="Pfam" id="PF18741"/>
    </source>
</evidence>
<reference evidence="12" key="1">
    <citation type="submission" date="2016-10" db="EMBL/GenBank/DDBJ databases">
        <authorList>
            <person name="Varghese N."/>
            <person name="Submissions S."/>
        </authorList>
    </citation>
    <scope>NUCLEOTIDE SEQUENCE [LARGE SCALE GENOMIC DNA]</scope>
    <source>
        <strain evidence="12">DSM 44526</strain>
    </source>
</reference>
<evidence type="ECO:0000259" key="8">
    <source>
        <dbReference type="Pfam" id="PF13086"/>
    </source>
</evidence>
<dbReference type="Proteomes" id="UP000198863">
    <property type="component" value="Unassembled WGS sequence"/>
</dbReference>
<dbReference type="Pfam" id="PF13195">
    <property type="entry name" value="DUF4011"/>
    <property type="match status" value="1"/>
</dbReference>
<dbReference type="EMBL" id="FNCF01000003">
    <property type="protein sequence ID" value="SDG35895.1"/>
    <property type="molecule type" value="Genomic_DNA"/>
</dbReference>
<dbReference type="InterPro" id="IPR047187">
    <property type="entry name" value="SF1_C_Upf1"/>
</dbReference>
<evidence type="ECO:0000256" key="3">
    <source>
        <dbReference type="ARBA" id="ARBA00022801"/>
    </source>
</evidence>
<evidence type="ECO:0000256" key="5">
    <source>
        <dbReference type="ARBA" id="ARBA00022840"/>
    </source>
</evidence>
<dbReference type="Gene3D" id="3.40.50.300">
    <property type="entry name" value="P-loop containing nucleotide triphosphate hydrolases"/>
    <property type="match status" value="3"/>
</dbReference>
<dbReference type="InterPro" id="IPR025103">
    <property type="entry name" value="DUF4011"/>
</dbReference>
<evidence type="ECO:0000313" key="12">
    <source>
        <dbReference type="Proteomes" id="UP000198863"/>
    </source>
</evidence>
<evidence type="ECO:0000313" key="11">
    <source>
        <dbReference type="EMBL" id="SDG35895.1"/>
    </source>
</evidence>
<keyword evidence="5" id="KW-0067">ATP-binding</keyword>
<feature type="domain" description="DNA2/NAM7 helicase-like C-terminal" evidence="9">
    <location>
        <begin position="1283"/>
        <end position="1468"/>
    </location>
</feature>
<dbReference type="InterPro" id="IPR011335">
    <property type="entry name" value="Restrct_endonuc-II-like"/>
</dbReference>
<feature type="domain" description="Restriction endonuclease type II-like" evidence="10">
    <location>
        <begin position="1521"/>
        <end position="1618"/>
    </location>
</feature>
<feature type="domain" description="DUF3320" evidence="7">
    <location>
        <begin position="1680"/>
        <end position="1723"/>
    </location>
</feature>
<dbReference type="PANTHER" id="PTHR43788">
    <property type="entry name" value="DNA2/NAM7 HELICASE FAMILY MEMBER"/>
    <property type="match status" value="1"/>
</dbReference>
<dbReference type="InterPro" id="IPR041677">
    <property type="entry name" value="DNA2/NAM7_AAA_11"/>
</dbReference>
<dbReference type="Pfam" id="PF13086">
    <property type="entry name" value="AAA_11"/>
    <property type="match status" value="1"/>
</dbReference>
<name>A0A1G7TKV1_9ACTN</name>
<gene>
    <name evidence="11" type="ORF">SAMN05660324_2519</name>
</gene>
<dbReference type="Pfam" id="PF13087">
    <property type="entry name" value="AAA_12"/>
    <property type="match status" value="1"/>
</dbReference>